<keyword evidence="3 13" id="KW-0813">Transport</keyword>
<feature type="compositionally biased region" description="Polar residues" evidence="15">
    <location>
        <begin position="972"/>
        <end position="986"/>
    </location>
</feature>
<dbReference type="SMART" id="SM00320">
    <property type="entry name" value="WD40"/>
    <property type="match status" value="6"/>
</dbReference>
<accession>A0AAN7UA15</accession>
<dbReference type="Pfam" id="PF00400">
    <property type="entry name" value="WD40"/>
    <property type="match status" value="6"/>
</dbReference>
<keyword evidence="8 13" id="KW-0653">Protein transport</keyword>
<keyword evidence="11 13" id="KW-0968">Cytoplasmic vesicle</keyword>
<evidence type="ECO:0000256" key="5">
    <source>
        <dbReference type="ARBA" id="ARBA00022574"/>
    </source>
</evidence>
<dbReference type="InterPro" id="IPR036322">
    <property type="entry name" value="WD40_repeat_dom_sf"/>
</dbReference>
<feature type="region of interest" description="Disordered" evidence="15">
    <location>
        <begin position="865"/>
        <end position="905"/>
    </location>
</feature>
<feature type="compositionally biased region" description="Polar residues" evidence="15">
    <location>
        <begin position="944"/>
        <end position="953"/>
    </location>
</feature>
<feature type="domain" description="COPA/B second beta-propeller" evidence="16">
    <location>
        <begin position="320"/>
        <end position="579"/>
    </location>
</feature>
<evidence type="ECO:0000256" key="15">
    <source>
        <dbReference type="SAM" id="MobiDB-lite"/>
    </source>
</evidence>
<dbReference type="GO" id="GO:0006890">
    <property type="term" value="P:retrograde vesicle-mediated transport, Golgi to endoplasmic reticulum"/>
    <property type="evidence" value="ECO:0007669"/>
    <property type="project" value="TreeGrafter"/>
</dbReference>
<dbReference type="FunFam" id="1.25.40.470:FF:000001">
    <property type="entry name" value="Coatomer subunit beta"/>
    <property type="match status" value="1"/>
</dbReference>
<dbReference type="Pfam" id="PF04053">
    <property type="entry name" value="B-prop_COPA_B_2nd"/>
    <property type="match status" value="1"/>
</dbReference>
<keyword evidence="10 13" id="KW-0472">Membrane</keyword>
<dbReference type="PRINTS" id="PR00320">
    <property type="entry name" value="GPROTEINBRPT"/>
</dbReference>
<dbReference type="InterPro" id="IPR050844">
    <property type="entry name" value="Coatomer_complex_subunit"/>
</dbReference>
<dbReference type="Proteomes" id="UP001344447">
    <property type="component" value="Unassembled WGS sequence"/>
</dbReference>
<keyword evidence="7 13" id="KW-0931">ER-Golgi transport</keyword>
<evidence type="ECO:0000256" key="11">
    <source>
        <dbReference type="ARBA" id="ARBA00023329"/>
    </source>
</evidence>
<name>A0AAN7UA15_9MYCE</name>
<dbReference type="EMBL" id="JAVFKY010000001">
    <property type="protein sequence ID" value="KAK5583078.1"/>
    <property type="molecule type" value="Genomic_DNA"/>
</dbReference>
<evidence type="ECO:0000256" key="1">
    <source>
        <dbReference type="ARBA" id="ARBA00004347"/>
    </source>
</evidence>
<dbReference type="Pfam" id="PF23953">
    <property type="entry name" value="TPR_COPA_B"/>
    <property type="match status" value="1"/>
</dbReference>
<dbReference type="GO" id="GO:0005198">
    <property type="term" value="F:structural molecule activity"/>
    <property type="evidence" value="ECO:0007669"/>
    <property type="project" value="UniProtKB-UniRule"/>
</dbReference>
<comment type="subunit">
    <text evidence="13">Oligomeric complex that consists of at least the alpha, beta, beta', gamma, delta, epsilon and zeta subunits.</text>
</comment>
<evidence type="ECO:0000256" key="4">
    <source>
        <dbReference type="ARBA" id="ARBA00022490"/>
    </source>
</evidence>
<sequence>MPLRLDIKKKLSTRSDRVKSVDIHPTEPWILASLYDGNVYIWNYETQNMVKSFEVSPNNPVRTARFIAKKQWIVTGSDDTYIRVYNYNTMEKIKSFEAHADYIRCIIVHPTLPYILSSSDDMFIKLWDYEKGWSNTQVFEGHSHYVMSIAWNPKDTNQFATASLDKTVKVWSINSPHPHFTLEGHEKGINSVEYFSGGEKPYLISGADDKLVKIWDYQSKTCVQTLEGHSNNVSVVCYHPELPLILSGSEDGTVKLWHSSTYRLERTLNYGMGFVWSMNFLRGSNFIGLGYDDGTVVLKIGKNKPPVSMDQGGKVIYAKHNEIRMSNISSTLEQEVQDGEKLLLQSKDLGNCEVFPQSLQHNSNGRFVSVCGDGEFIIYTALAWRNKSFGNALEFVWAEDSGQYAVRESTSRIKIFKNFKETHSFKPSFSAEGIFGGSLLGVKSNDTLCFYSWDSADIIRRIEKTSPKNIFWSENGEYLAIVTDKSTFILRYYKDTVQKYIESGQPIGELGIENAFDVVHEIEDTIGTGIWVGDCFIYINRNSKLNYCVGTEVVTISHLEKHMYLLKYLPQSGRLYLSDKNLNIVSYKLHISVISYQTSILRGDLEGAERILPKIPQDQRNSIAHFLESQGHKEKALEVSTDLDHRFELAIQLENLDVAHEIALKSDSETKFKHLGDLALSIGEIKLAEDCLKRAEDLPGLLLLYTSTGNLEGMKVLAKLADEKGQTNISFICNLLLPNSLLNCLNTLCSSGDYSEAAFMARTYLPSMVPEMVEKWRENLKNTSSKASEALSNPIDFPNLFPQYDLSIKAEKYFESLRSQQKPASDYSKTLQQSLAKKQRNLLEEIESVSQQDYDKVLSSLQHFGLHSGTNNDNGNGNHNDDYNNNNNNNNNNENTTDTSTKNTSLLDDLDFTTTTTTTTTQKVASPISSPSPIRNSGSIPSPQKQQDINITTPPLIDPSPVDHDLVLDPTPITNTVSPTKTSPTADLSFLDNIPVDDEEDEF</sequence>
<reference evidence="18 19" key="1">
    <citation type="submission" date="2023-11" db="EMBL/GenBank/DDBJ databases">
        <title>Dfirmibasis_genome.</title>
        <authorList>
            <person name="Edelbroek B."/>
            <person name="Kjellin J."/>
            <person name="Jerlstrom-Hultqvist J."/>
            <person name="Soderbom F."/>
        </authorList>
    </citation>
    <scope>NUCLEOTIDE SEQUENCE [LARGE SCALE GENOMIC DNA]</scope>
    <source>
        <strain evidence="18 19">TNS-C-14</strain>
    </source>
</reference>
<feature type="compositionally biased region" description="Low complexity" evidence="15">
    <location>
        <begin position="868"/>
        <end position="905"/>
    </location>
</feature>
<dbReference type="GO" id="GO:0000139">
    <property type="term" value="C:Golgi membrane"/>
    <property type="evidence" value="ECO:0007669"/>
    <property type="project" value="UniProtKB-SubCell"/>
</dbReference>
<evidence type="ECO:0000256" key="6">
    <source>
        <dbReference type="ARBA" id="ARBA00022737"/>
    </source>
</evidence>
<feature type="region of interest" description="Disordered" evidence="15">
    <location>
        <begin position="918"/>
        <end position="1003"/>
    </location>
</feature>
<dbReference type="CDD" id="cd00200">
    <property type="entry name" value="WD40"/>
    <property type="match status" value="1"/>
</dbReference>
<evidence type="ECO:0000259" key="16">
    <source>
        <dbReference type="Pfam" id="PF04053"/>
    </source>
</evidence>
<dbReference type="InterPro" id="IPR015943">
    <property type="entry name" value="WD40/YVTN_repeat-like_dom_sf"/>
</dbReference>
<evidence type="ECO:0000256" key="2">
    <source>
        <dbReference type="ARBA" id="ARBA00010844"/>
    </source>
</evidence>
<comment type="function">
    <text evidence="12 13">The coatomer is a cytosolic protein complex that binds to dilysine motifs and reversibly associates with Golgi non-clathrin-coated vesicles, which further mediate biosynthetic protein transport from the ER, via the Golgi up to the trans Golgi network. Coatomer complex is required for budding from Golgi membranes, and is essential for the retrograde Golgi-to-ER transport of dilysine-tagged proteins.</text>
</comment>
<dbReference type="GO" id="GO:0006886">
    <property type="term" value="P:intracellular protein transport"/>
    <property type="evidence" value="ECO:0007669"/>
    <property type="project" value="UniProtKB-UniRule"/>
</dbReference>
<evidence type="ECO:0000256" key="10">
    <source>
        <dbReference type="ARBA" id="ARBA00023136"/>
    </source>
</evidence>
<feature type="domain" description="COPA/B TPR" evidence="17">
    <location>
        <begin position="596"/>
        <end position="777"/>
    </location>
</feature>
<evidence type="ECO:0000256" key="9">
    <source>
        <dbReference type="ARBA" id="ARBA00023034"/>
    </source>
</evidence>
<dbReference type="PROSITE" id="PS50082">
    <property type="entry name" value="WD_REPEATS_2"/>
    <property type="match status" value="5"/>
</dbReference>
<comment type="caution">
    <text evidence="18">The sequence shown here is derived from an EMBL/GenBank/DDBJ whole genome shotgun (WGS) entry which is preliminary data.</text>
</comment>
<keyword evidence="6" id="KW-0677">Repeat</keyword>
<dbReference type="CDD" id="cd22947">
    <property type="entry name" value="Coatomer_WDAD_beta-like"/>
    <property type="match status" value="1"/>
</dbReference>
<organism evidence="18 19">
    <name type="scientific">Dictyostelium firmibasis</name>
    <dbReference type="NCBI Taxonomy" id="79012"/>
    <lineage>
        <taxon>Eukaryota</taxon>
        <taxon>Amoebozoa</taxon>
        <taxon>Evosea</taxon>
        <taxon>Eumycetozoa</taxon>
        <taxon>Dictyostelia</taxon>
        <taxon>Dictyosteliales</taxon>
        <taxon>Dictyosteliaceae</taxon>
        <taxon>Dictyostelium</taxon>
    </lineage>
</organism>
<dbReference type="GO" id="GO:0006891">
    <property type="term" value="P:intra-Golgi vesicle-mediated transport"/>
    <property type="evidence" value="ECO:0007669"/>
    <property type="project" value="TreeGrafter"/>
</dbReference>
<dbReference type="PIRSF" id="PIRSF005567">
    <property type="entry name" value="Coatomer_beta'_subunit"/>
    <property type="match status" value="1"/>
</dbReference>
<evidence type="ECO:0000256" key="12">
    <source>
        <dbReference type="ARBA" id="ARBA00025536"/>
    </source>
</evidence>
<dbReference type="PANTHER" id="PTHR19876">
    <property type="entry name" value="COATOMER"/>
    <property type="match status" value="1"/>
</dbReference>
<comment type="subcellular location">
    <subcellularLocation>
        <location evidence="1 13">Cytoplasmic vesicle</location>
        <location evidence="1 13">COPI-coated vesicle membrane</location>
        <topology evidence="1 13">Peripheral membrane protein</topology>
        <orientation evidence="1 13">Cytoplasmic side</orientation>
    </subcellularLocation>
    <subcellularLocation>
        <location evidence="13">Golgi apparatus membrane</location>
        <topology evidence="13">Peripheral membrane protein</topology>
        <orientation evidence="13">Cytoplasmic side</orientation>
    </subcellularLocation>
    <text evidence="13">The coatomer is cytoplasmic or polymerized on the cytoplasmic side of the Golgi, as well as on the vesicles/buds originating from it.</text>
</comment>
<dbReference type="FunFam" id="2.130.10.10:FF:000016">
    <property type="entry name" value="Coatomer alpha subunit, putative"/>
    <property type="match status" value="1"/>
</dbReference>
<dbReference type="InterPro" id="IPR016453">
    <property type="entry name" value="COPB2"/>
</dbReference>
<keyword evidence="4 13" id="KW-0963">Cytoplasm</keyword>
<keyword evidence="19" id="KW-1185">Reference proteome</keyword>
<dbReference type="InterPro" id="IPR020472">
    <property type="entry name" value="WD40_PAC1"/>
</dbReference>
<evidence type="ECO:0000259" key="17">
    <source>
        <dbReference type="Pfam" id="PF23953"/>
    </source>
</evidence>
<evidence type="ECO:0000313" key="19">
    <source>
        <dbReference type="Proteomes" id="UP001344447"/>
    </source>
</evidence>
<dbReference type="Gene3D" id="2.130.10.10">
    <property type="entry name" value="YVTN repeat-like/Quinoprotein amine dehydrogenase"/>
    <property type="match status" value="1"/>
</dbReference>
<dbReference type="InterPro" id="IPR006692">
    <property type="entry name" value="Beta-prop_COPA/B_2nd"/>
</dbReference>
<evidence type="ECO:0000256" key="3">
    <source>
        <dbReference type="ARBA" id="ARBA00022448"/>
    </source>
</evidence>
<feature type="repeat" description="WD" evidence="14">
    <location>
        <begin position="96"/>
        <end position="132"/>
    </location>
</feature>
<proteinExistence type="inferred from homology"/>
<dbReference type="PROSITE" id="PS50294">
    <property type="entry name" value="WD_REPEATS_REGION"/>
    <property type="match status" value="4"/>
</dbReference>
<comment type="similarity">
    <text evidence="2 13">Belongs to the WD repeat COPB2 family.</text>
</comment>
<dbReference type="Gene3D" id="1.25.40.470">
    <property type="match status" value="1"/>
</dbReference>
<evidence type="ECO:0000256" key="13">
    <source>
        <dbReference type="PIRNR" id="PIRNR005567"/>
    </source>
</evidence>
<gene>
    <name evidence="18" type="ORF">RB653_004668</name>
</gene>
<protein>
    <recommendedName>
        <fullName evidence="13">Coatomer subunit beta'</fullName>
    </recommendedName>
</protein>
<dbReference type="GO" id="GO:0006888">
    <property type="term" value="P:endoplasmic reticulum to Golgi vesicle-mediated transport"/>
    <property type="evidence" value="ECO:0007669"/>
    <property type="project" value="TreeGrafter"/>
</dbReference>
<dbReference type="AlphaFoldDB" id="A0AAN7UA15"/>
<keyword evidence="9 13" id="KW-0333">Golgi apparatus</keyword>
<feature type="repeat" description="WD" evidence="14">
    <location>
        <begin position="11"/>
        <end position="52"/>
    </location>
</feature>
<dbReference type="GO" id="GO:0030126">
    <property type="term" value="C:COPI vesicle coat"/>
    <property type="evidence" value="ECO:0007669"/>
    <property type="project" value="TreeGrafter"/>
</dbReference>
<feature type="repeat" description="WD" evidence="14">
    <location>
        <begin position="139"/>
        <end position="175"/>
    </location>
</feature>
<dbReference type="PANTHER" id="PTHR19876:SF2">
    <property type="entry name" value="COATOMER SUBUNIT BETA"/>
    <property type="match status" value="1"/>
</dbReference>
<keyword evidence="5 14" id="KW-0853">WD repeat</keyword>
<evidence type="ECO:0000256" key="8">
    <source>
        <dbReference type="ARBA" id="ARBA00022927"/>
    </source>
</evidence>
<feature type="compositionally biased region" description="Low complexity" evidence="15">
    <location>
        <begin position="918"/>
        <end position="943"/>
    </location>
</feature>
<feature type="repeat" description="WD" evidence="14">
    <location>
        <begin position="226"/>
        <end position="267"/>
    </location>
</feature>
<evidence type="ECO:0000313" key="18">
    <source>
        <dbReference type="EMBL" id="KAK5583078.1"/>
    </source>
</evidence>
<dbReference type="SUPFAM" id="SSF50978">
    <property type="entry name" value="WD40 repeat-like"/>
    <property type="match status" value="2"/>
</dbReference>
<feature type="repeat" description="WD" evidence="14">
    <location>
        <begin position="182"/>
        <end position="225"/>
    </location>
</feature>
<dbReference type="InterPro" id="IPR001680">
    <property type="entry name" value="WD40_rpt"/>
</dbReference>
<evidence type="ECO:0000256" key="7">
    <source>
        <dbReference type="ARBA" id="ARBA00022892"/>
    </source>
</evidence>
<dbReference type="InterPro" id="IPR056176">
    <property type="entry name" value="TPR_COPA_B"/>
</dbReference>
<evidence type="ECO:0000256" key="14">
    <source>
        <dbReference type="PROSITE-ProRule" id="PRU00221"/>
    </source>
</evidence>